<dbReference type="GO" id="GO:0000906">
    <property type="term" value="F:6,7-dimethyl-8-ribityllumazine synthase activity"/>
    <property type="evidence" value="ECO:0007669"/>
    <property type="project" value="UniProtKB-EC"/>
</dbReference>
<dbReference type="HAMAP" id="MF_00178">
    <property type="entry name" value="Lumazine_synth"/>
    <property type="match status" value="1"/>
</dbReference>
<dbReference type="PANTHER" id="PTHR21058:SF0">
    <property type="entry name" value="6,7-DIMETHYL-8-RIBITYLLUMAZINE SYNTHASE"/>
    <property type="match status" value="1"/>
</dbReference>
<organism evidence="9 10">
    <name type="scientific">Micractinium conductrix</name>
    <dbReference type="NCBI Taxonomy" id="554055"/>
    <lineage>
        <taxon>Eukaryota</taxon>
        <taxon>Viridiplantae</taxon>
        <taxon>Chlorophyta</taxon>
        <taxon>core chlorophytes</taxon>
        <taxon>Trebouxiophyceae</taxon>
        <taxon>Chlorellales</taxon>
        <taxon>Chlorellaceae</taxon>
        <taxon>Chlorella clade</taxon>
        <taxon>Micractinium</taxon>
    </lineage>
</organism>
<comment type="subunit">
    <text evidence="6">Oligomer forming an icosahedral capsid.</text>
</comment>
<feature type="region of interest" description="Disordered" evidence="8">
    <location>
        <begin position="1"/>
        <end position="28"/>
    </location>
</feature>
<comment type="function">
    <text evidence="7">Catalyzes the formation of 6,7-dimethyl-8-ribityllumazine by condensation of 5-amino-6-(D-ribitylamino)uracil with 3,4-dihydroxy-2-butanone 4-phosphate. This is the penultimate step in the biosynthesis of riboflavin.</text>
</comment>
<dbReference type="UniPathway" id="UPA00275">
    <property type="reaction ID" value="UER00404"/>
</dbReference>
<comment type="similarity">
    <text evidence="2 7">Belongs to the DMRL synthase family.</text>
</comment>
<gene>
    <name evidence="9" type="ORF">C2E20_5270</name>
</gene>
<dbReference type="EMBL" id="LHPF02000015">
    <property type="protein sequence ID" value="PSC71225.1"/>
    <property type="molecule type" value="Genomic_DNA"/>
</dbReference>
<dbReference type="SUPFAM" id="SSF52121">
    <property type="entry name" value="Lumazine synthase"/>
    <property type="match status" value="1"/>
</dbReference>
<dbReference type="EC" id="2.5.1.78" evidence="7"/>
<proteinExistence type="inferred from homology"/>
<dbReference type="FunFam" id="3.40.50.960:FF:000001">
    <property type="entry name" value="6,7-dimethyl-8-ribityllumazine synthase"/>
    <property type="match status" value="1"/>
</dbReference>
<dbReference type="InterPro" id="IPR036467">
    <property type="entry name" value="LS/RS_sf"/>
</dbReference>
<evidence type="ECO:0000256" key="2">
    <source>
        <dbReference type="ARBA" id="ARBA00007424"/>
    </source>
</evidence>
<evidence type="ECO:0000313" key="9">
    <source>
        <dbReference type="EMBL" id="PSC71225.1"/>
    </source>
</evidence>
<evidence type="ECO:0000256" key="4">
    <source>
        <dbReference type="ARBA" id="ARBA00022679"/>
    </source>
</evidence>
<dbReference type="Pfam" id="PF00885">
    <property type="entry name" value="DMRL_synthase"/>
    <property type="match status" value="1"/>
</dbReference>
<evidence type="ECO:0000256" key="7">
    <source>
        <dbReference type="RuleBase" id="RU003795"/>
    </source>
</evidence>
<comment type="pathway">
    <text evidence="1 7">Cofactor biosynthesis; riboflavin biosynthesis; riboflavin from 2-hydroxy-3-oxobutyl phosphate and 5-amino-6-(D-ribitylamino)uracil: step 1/2.</text>
</comment>
<comment type="catalytic activity">
    <reaction evidence="5 7">
        <text>(2S)-2-hydroxy-3-oxobutyl phosphate + 5-amino-6-(D-ribitylamino)uracil = 6,7-dimethyl-8-(1-D-ribityl)lumazine + phosphate + 2 H2O + H(+)</text>
        <dbReference type="Rhea" id="RHEA:26152"/>
        <dbReference type="ChEBI" id="CHEBI:15377"/>
        <dbReference type="ChEBI" id="CHEBI:15378"/>
        <dbReference type="ChEBI" id="CHEBI:15934"/>
        <dbReference type="ChEBI" id="CHEBI:43474"/>
        <dbReference type="ChEBI" id="CHEBI:58201"/>
        <dbReference type="ChEBI" id="CHEBI:58830"/>
        <dbReference type="EC" id="2.5.1.78"/>
    </reaction>
</comment>
<sequence>MADQHPGGDQSRGGYYPPPAGYLPPQGYPAGYPPPQVLNSTARPCCAAPPRFAMSATLTTSAAQQASARVGSQRSQSRPAAMMAAHSGRLVAAPAQGQAAAAAPARRRAALAVRAAGKAYEGSLVGTGMKFGVVVGRFNDLVTKLLLEGCVGAFERHGVAAEDVDVAWVPGSFELPVVAKAMAKGGKYDAVVAIGVVVRGDTTHYDAVVGGATSGVLNASTDSGVPVIFGVLTCDTMEQALDRAGGKVGNKGGEAAVTAVETGSLLRQLRGEGKAAQPW</sequence>
<dbReference type="GO" id="GO:0009231">
    <property type="term" value="P:riboflavin biosynthetic process"/>
    <property type="evidence" value="ECO:0007669"/>
    <property type="project" value="UniProtKB-UniPathway"/>
</dbReference>
<keyword evidence="3 7" id="KW-0686">Riboflavin biosynthesis</keyword>
<dbReference type="InterPro" id="IPR034964">
    <property type="entry name" value="LS"/>
</dbReference>
<accession>A0A2P6VAX8</accession>
<evidence type="ECO:0000256" key="6">
    <source>
        <dbReference type="ARBA" id="ARBA00063688"/>
    </source>
</evidence>
<dbReference type="AlphaFoldDB" id="A0A2P6VAX8"/>
<evidence type="ECO:0000313" key="10">
    <source>
        <dbReference type="Proteomes" id="UP000239649"/>
    </source>
</evidence>
<dbReference type="Gene3D" id="3.40.50.960">
    <property type="entry name" value="Lumazine/riboflavin synthase"/>
    <property type="match status" value="1"/>
</dbReference>
<evidence type="ECO:0000256" key="5">
    <source>
        <dbReference type="ARBA" id="ARBA00048785"/>
    </source>
</evidence>
<dbReference type="NCBIfam" id="TIGR00114">
    <property type="entry name" value="lumazine-synth"/>
    <property type="match status" value="1"/>
</dbReference>
<dbReference type="OrthoDB" id="2965at2759"/>
<dbReference type="GO" id="GO:0009349">
    <property type="term" value="C:riboflavin synthase complex"/>
    <property type="evidence" value="ECO:0007669"/>
    <property type="project" value="UniProtKB-UniRule"/>
</dbReference>
<keyword evidence="4 7" id="KW-0808">Transferase</keyword>
<dbReference type="PANTHER" id="PTHR21058">
    <property type="entry name" value="6,7-DIMETHYL-8-RIBITYLLUMAZINE SYNTHASE DMRL SYNTHASE LUMAZINE SYNTHASE"/>
    <property type="match status" value="1"/>
</dbReference>
<reference evidence="9 10" key="1">
    <citation type="journal article" date="2018" name="Plant J.">
        <title>Genome sequences of Chlorella sorokiniana UTEX 1602 and Micractinium conductrix SAG 241.80: implications to maltose excretion by a green alga.</title>
        <authorList>
            <person name="Arriola M.B."/>
            <person name="Velmurugan N."/>
            <person name="Zhang Y."/>
            <person name="Plunkett M.H."/>
            <person name="Hondzo H."/>
            <person name="Barney B.M."/>
        </authorList>
    </citation>
    <scope>NUCLEOTIDE SEQUENCE [LARGE SCALE GENOMIC DNA]</scope>
    <source>
        <strain evidence="9 10">SAG 241.80</strain>
    </source>
</reference>
<comment type="caution">
    <text evidence="9">The sequence shown here is derived from an EMBL/GenBank/DDBJ whole genome shotgun (WGS) entry which is preliminary data.</text>
</comment>
<dbReference type="InterPro" id="IPR002180">
    <property type="entry name" value="LS/RS"/>
</dbReference>
<keyword evidence="10" id="KW-1185">Reference proteome</keyword>
<dbReference type="STRING" id="554055.A0A2P6VAX8"/>
<evidence type="ECO:0000256" key="3">
    <source>
        <dbReference type="ARBA" id="ARBA00022619"/>
    </source>
</evidence>
<name>A0A2P6VAX8_9CHLO</name>
<dbReference type="Proteomes" id="UP000239649">
    <property type="component" value="Unassembled WGS sequence"/>
</dbReference>
<dbReference type="CDD" id="cd09209">
    <property type="entry name" value="Lumazine_synthase-I"/>
    <property type="match status" value="1"/>
</dbReference>
<protein>
    <recommendedName>
        <fullName evidence="7">6,7-dimethyl-8-ribityllumazine synthase</fullName>
        <shortName evidence="7">DMRL synthase</shortName>
        <ecNumber evidence="7">2.5.1.78</ecNumber>
    </recommendedName>
</protein>
<evidence type="ECO:0000256" key="8">
    <source>
        <dbReference type="SAM" id="MobiDB-lite"/>
    </source>
</evidence>
<evidence type="ECO:0000256" key="1">
    <source>
        <dbReference type="ARBA" id="ARBA00004917"/>
    </source>
</evidence>